<evidence type="ECO:0000313" key="2">
    <source>
        <dbReference type="EMBL" id="MCL7042276.1"/>
    </source>
</evidence>
<dbReference type="Proteomes" id="UP001177140">
    <property type="component" value="Unassembled WGS sequence"/>
</dbReference>
<feature type="compositionally biased region" description="Basic and acidic residues" evidence="1">
    <location>
        <begin position="15"/>
        <end position="32"/>
    </location>
</feature>
<proteinExistence type="predicted"/>
<evidence type="ECO:0000313" key="3">
    <source>
        <dbReference type="Proteomes" id="UP001177140"/>
    </source>
</evidence>
<organism evidence="2 3">
    <name type="scientific">Papaver nudicaule</name>
    <name type="common">Iceland poppy</name>
    <dbReference type="NCBI Taxonomy" id="74823"/>
    <lineage>
        <taxon>Eukaryota</taxon>
        <taxon>Viridiplantae</taxon>
        <taxon>Streptophyta</taxon>
        <taxon>Embryophyta</taxon>
        <taxon>Tracheophyta</taxon>
        <taxon>Spermatophyta</taxon>
        <taxon>Magnoliopsida</taxon>
        <taxon>Ranunculales</taxon>
        <taxon>Papaveraceae</taxon>
        <taxon>Papaveroideae</taxon>
        <taxon>Papaver</taxon>
    </lineage>
</organism>
<keyword evidence="3" id="KW-1185">Reference proteome</keyword>
<dbReference type="EMBL" id="JAJJMA010233381">
    <property type="protein sequence ID" value="MCL7042276.1"/>
    <property type="molecule type" value="Genomic_DNA"/>
</dbReference>
<accession>A0AA41VJ76</accession>
<protein>
    <submittedName>
        <fullName evidence="2">Uncharacterized protein</fullName>
    </submittedName>
</protein>
<sequence length="67" mass="6981">DAKPAAAKPAANKESSSDRESAKPVAQERGDRGAFTTQIGRYQKPQGGTGGTIMIQGFDTSSGIREV</sequence>
<gene>
    <name evidence="2" type="ORF">MKW94_008436</name>
</gene>
<feature type="non-terminal residue" evidence="2">
    <location>
        <position position="1"/>
    </location>
</feature>
<evidence type="ECO:0000256" key="1">
    <source>
        <dbReference type="SAM" id="MobiDB-lite"/>
    </source>
</evidence>
<feature type="compositionally biased region" description="Low complexity" evidence="1">
    <location>
        <begin position="1"/>
        <end position="10"/>
    </location>
</feature>
<feature type="compositionally biased region" description="Polar residues" evidence="1">
    <location>
        <begin position="58"/>
        <end position="67"/>
    </location>
</feature>
<comment type="caution">
    <text evidence="2">The sequence shown here is derived from an EMBL/GenBank/DDBJ whole genome shotgun (WGS) entry which is preliminary data.</text>
</comment>
<feature type="region of interest" description="Disordered" evidence="1">
    <location>
        <begin position="1"/>
        <end position="67"/>
    </location>
</feature>
<dbReference type="AlphaFoldDB" id="A0AA41VJ76"/>
<reference evidence="2" key="1">
    <citation type="submission" date="2022-03" db="EMBL/GenBank/DDBJ databases">
        <title>A functionally conserved STORR gene fusion in Papaver species that diverged 16.8 million years ago.</title>
        <authorList>
            <person name="Catania T."/>
        </authorList>
    </citation>
    <scope>NUCLEOTIDE SEQUENCE</scope>
    <source>
        <strain evidence="2">S-191538</strain>
    </source>
</reference>
<name>A0AA41VJ76_PAPNU</name>